<accession>F5RHJ1</accession>
<dbReference type="InterPro" id="IPR000189">
    <property type="entry name" value="Transglyc_AS"/>
</dbReference>
<organism evidence="4 5">
    <name type="scientific">Methyloversatilis universalis (strain ATCC BAA-1314 / DSM 25237 / JCM 13912 / CCUG 52030 / FAM5)</name>
    <dbReference type="NCBI Taxonomy" id="1000565"/>
    <lineage>
        <taxon>Bacteria</taxon>
        <taxon>Pseudomonadati</taxon>
        <taxon>Pseudomonadota</taxon>
        <taxon>Betaproteobacteria</taxon>
        <taxon>Nitrosomonadales</taxon>
        <taxon>Sterolibacteriaceae</taxon>
        <taxon>Methyloversatilis</taxon>
    </lineage>
</organism>
<dbReference type="PROSITE" id="PS00922">
    <property type="entry name" value="TRANSGLYCOSYLASE"/>
    <property type="match status" value="1"/>
</dbReference>
<evidence type="ECO:0000256" key="2">
    <source>
        <dbReference type="SAM" id="SignalP"/>
    </source>
</evidence>
<dbReference type="SUPFAM" id="SSF53955">
    <property type="entry name" value="Lysozyme-like"/>
    <property type="match status" value="1"/>
</dbReference>
<comment type="caution">
    <text evidence="4">The sequence shown here is derived from an EMBL/GenBank/DDBJ whole genome shotgun (WGS) entry which is preliminary data.</text>
</comment>
<dbReference type="Pfam" id="PF01464">
    <property type="entry name" value="SLT"/>
    <property type="match status" value="1"/>
</dbReference>
<dbReference type="InterPro" id="IPR011990">
    <property type="entry name" value="TPR-like_helical_dom_sf"/>
</dbReference>
<dbReference type="Proteomes" id="UP000005019">
    <property type="component" value="Unassembled WGS sequence"/>
</dbReference>
<keyword evidence="2" id="KW-0732">Signal</keyword>
<dbReference type="InterPro" id="IPR006597">
    <property type="entry name" value="Sel1-like"/>
</dbReference>
<proteinExistence type="inferred from homology"/>
<dbReference type="RefSeq" id="WP_008064391.1">
    <property type="nucleotide sequence ID" value="NZ_AFHG01000059.1"/>
</dbReference>
<dbReference type="Gene3D" id="1.10.530.10">
    <property type="match status" value="1"/>
</dbReference>
<gene>
    <name evidence="4" type="ORF">METUNv1_03788</name>
</gene>
<protein>
    <submittedName>
        <fullName evidence="4">Lytic transglycosylase catalytic</fullName>
    </submittedName>
</protein>
<keyword evidence="5" id="KW-1185">Reference proteome</keyword>
<dbReference type="Gene3D" id="1.25.40.10">
    <property type="entry name" value="Tetratricopeptide repeat domain"/>
    <property type="match status" value="1"/>
</dbReference>
<dbReference type="SUPFAM" id="SSF81901">
    <property type="entry name" value="HCP-like"/>
    <property type="match status" value="1"/>
</dbReference>
<dbReference type="PANTHER" id="PTHR37423:SF2">
    <property type="entry name" value="MEMBRANE-BOUND LYTIC MUREIN TRANSGLYCOSYLASE C"/>
    <property type="match status" value="1"/>
</dbReference>
<comment type="similarity">
    <text evidence="1">Belongs to the transglycosylase Slt family.</text>
</comment>
<dbReference type="GO" id="GO:0000270">
    <property type="term" value="P:peptidoglycan metabolic process"/>
    <property type="evidence" value="ECO:0007669"/>
    <property type="project" value="InterPro"/>
</dbReference>
<dbReference type="STRING" id="1000565.METUNv1_03788"/>
<evidence type="ECO:0000259" key="3">
    <source>
        <dbReference type="Pfam" id="PF01464"/>
    </source>
</evidence>
<dbReference type="PANTHER" id="PTHR37423">
    <property type="entry name" value="SOLUBLE LYTIC MUREIN TRANSGLYCOSYLASE-RELATED"/>
    <property type="match status" value="1"/>
</dbReference>
<evidence type="ECO:0000313" key="5">
    <source>
        <dbReference type="Proteomes" id="UP000005019"/>
    </source>
</evidence>
<dbReference type="SMART" id="SM00671">
    <property type="entry name" value="SEL1"/>
    <property type="match status" value="2"/>
</dbReference>
<dbReference type="eggNOG" id="COG0790">
    <property type="taxonomic scope" value="Bacteria"/>
</dbReference>
<dbReference type="InterPro" id="IPR023346">
    <property type="entry name" value="Lysozyme-like_dom_sf"/>
</dbReference>
<dbReference type="GO" id="GO:0016020">
    <property type="term" value="C:membrane"/>
    <property type="evidence" value="ECO:0007669"/>
    <property type="project" value="InterPro"/>
</dbReference>
<evidence type="ECO:0000256" key="1">
    <source>
        <dbReference type="ARBA" id="ARBA00007734"/>
    </source>
</evidence>
<dbReference type="GO" id="GO:0008933">
    <property type="term" value="F:peptidoglycan lytic transglycosylase activity"/>
    <property type="evidence" value="ECO:0007669"/>
    <property type="project" value="InterPro"/>
</dbReference>
<evidence type="ECO:0000313" key="4">
    <source>
        <dbReference type="EMBL" id="EGK69823.1"/>
    </source>
</evidence>
<name>F5RHJ1_METUF</name>
<dbReference type="eggNOG" id="COG0741">
    <property type="taxonomic scope" value="Bacteria"/>
</dbReference>
<reference evidence="4 5" key="1">
    <citation type="journal article" date="2011" name="J. Bacteriol.">
        <title>Genome sequence of Methyloversatilis universalis FAM5T, a methylotrophic representative of the order Rhodocyclales.</title>
        <authorList>
            <person name="Kittichotirat W."/>
            <person name="Good N.M."/>
            <person name="Hall R."/>
            <person name="Bringel F."/>
            <person name="Lajus A."/>
            <person name="Medigue C."/>
            <person name="Smalley N.E."/>
            <person name="Beck D."/>
            <person name="Bumgarner R."/>
            <person name="Vuilleumier S."/>
            <person name="Kalyuzhnaya M.G."/>
        </authorList>
    </citation>
    <scope>NUCLEOTIDE SEQUENCE [LARGE SCALE GENOMIC DNA]</scope>
    <source>
        <strain evidence="5">ATCC BAA-1314 / JCM 13912 / FAM5</strain>
    </source>
</reference>
<dbReference type="CDD" id="cd00254">
    <property type="entry name" value="LT-like"/>
    <property type="match status" value="1"/>
</dbReference>
<sequence>MKFLPSSAVLLSACLLALSAHALEPEVAARSLVAEARAFEHGEGVRRDPARAAALYCQAAKLGDADAQFNLAWMYANGRGVDRDDALAATFFDLAARQGHEQAQRMLRFTGAPTRDLPLCMQDPPEPEPVMMAQAINPDLEAAFGTTADRRRVIEIVRELAPQFDIDPHLVLAVIGTESNFNPKARSPKNAQGLMQLIPETAQRFNVRDSYDPVQNIRGGMAYLRWLLAYFEGDVVLATAGYNAGEGAVDRYRGVPPYRETREYVKRIQTLFGKTEHRYDQTVTQPSPALRLVSRRG</sequence>
<dbReference type="EMBL" id="AFHG01000059">
    <property type="protein sequence ID" value="EGK69823.1"/>
    <property type="molecule type" value="Genomic_DNA"/>
</dbReference>
<feature type="domain" description="Transglycosylase SLT" evidence="3">
    <location>
        <begin position="158"/>
        <end position="258"/>
    </location>
</feature>
<feature type="signal peptide" evidence="2">
    <location>
        <begin position="1"/>
        <end position="22"/>
    </location>
</feature>
<dbReference type="InterPro" id="IPR008258">
    <property type="entry name" value="Transglycosylase_SLT_dom_1"/>
</dbReference>
<dbReference type="OrthoDB" id="9815002at2"/>
<dbReference type="Pfam" id="PF08238">
    <property type="entry name" value="Sel1"/>
    <property type="match status" value="2"/>
</dbReference>
<dbReference type="AlphaFoldDB" id="F5RHJ1"/>
<feature type="chain" id="PRO_5003325979" evidence="2">
    <location>
        <begin position="23"/>
        <end position="297"/>
    </location>
</feature>